<dbReference type="PANTHER" id="PTHR35201:SF4">
    <property type="entry name" value="BETA-PINACENE SYNTHASE-RELATED"/>
    <property type="match status" value="1"/>
</dbReference>
<dbReference type="InterPro" id="IPR008949">
    <property type="entry name" value="Isoprenoid_synthase_dom_sf"/>
</dbReference>
<evidence type="ECO:0000256" key="4">
    <source>
        <dbReference type="RuleBase" id="RU366034"/>
    </source>
</evidence>
<sequence length="401" mass="45488">MRPIYDKWSGKLNPHYHAMIPIVNEKLRSAARNEKEFARLKTADFALFGAMWWPTANFDELRILIFWAVWIFLWDDEADEPTGQCADDFETAQNFRQETIQFVHGCLKLDKTEKQRQGLFYQLTKSFQVFGHQLEATFEYLLGLSSNNKINSAIAHKILRSLTVVGTRLKSSLTWILGFSASKSPPTASSPVIENFRVVGEALVRGYTVEQRQNFFEEMKLAISSTEAEQKPKLEGRLPTLEEYWSTRMGISAVGVCIALIELASGIRGPYETNREPSLKILCDETNIVIIIANDILSLKKEMAKECADSLIPLSCLKNGDVQSVLDQAHTDLLAAVARFEVEAEKVLSEPRQTRMSDEELRVFIDGCRQLWVGNFEWSLRTGRYGLQSIDKTNGSFSVVL</sequence>
<dbReference type="EMBL" id="KQ947415">
    <property type="protein sequence ID" value="KUJ16791.1"/>
    <property type="molecule type" value="Genomic_DNA"/>
</dbReference>
<dbReference type="PANTHER" id="PTHR35201">
    <property type="entry name" value="TERPENE SYNTHASE"/>
    <property type="match status" value="1"/>
</dbReference>
<name>A0A194X9E1_MOLSC</name>
<dbReference type="EC" id="4.2.3.-" evidence="4"/>
<comment type="cofactor">
    <cofactor evidence="1 4">
        <name>Mg(2+)</name>
        <dbReference type="ChEBI" id="CHEBI:18420"/>
    </cofactor>
</comment>
<dbReference type="KEGG" id="psco:LY89DRAFT_733795"/>
<dbReference type="GO" id="GO:0008299">
    <property type="term" value="P:isoprenoid biosynthetic process"/>
    <property type="evidence" value="ECO:0007669"/>
    <property type="project" value="UniProtKB-ARBA"/>
</dbReference>
<evidence type="ECO:0000313" key="5">
    <source>
        <dbReference type="EMBL" id="KUJ16791.1"/>
    </source>
</evidence>
<dbReference type="RefSeq" id="XP_018071146.1">
    <property type="nucleotide sequence ID" value="XM_018219845.1"/>
</dbReference>
<dbReference type="GO" id="GO:0010333">
    <property type="term" value="F:terpene synthase activity"/>
    <property type="evidence" value="ECO:0007669"/>
    <property type="project" value="InterPro"/>
</dbReference>
<dbReference type="Pfam" id="PF19086">
    <property type="entry name" value="Terpene_syn_C_2"/>
    <property type="match status" value="1"/>
</dbReference>
<dbReference type="AlphaFoldDB" id="A0A194X9E1"/>
<dbReference type="SFLD" id="SFLDG01020">
    <property type="entry name" value="Terpene_Cyclase_Like_2"/>
    <property type="match status" value="1"/>
</dbReference>
<evidence type="ECO:0000256" key="1">
    <source>
        <dbReference type="ARBA" id="ARBA00001946"/>
    </source>
</evidence>
<accession>A0A194X9E1</accession>
<protein>
    <recommendedName>
        <fullName evidence="4">Terpene synthase</fullName>
        <ecNumber evidence="4">4.2.3.-</ecNumber>
    </recommendedName>
</protein>
<dbReference type="Proteomes" id="UP000070700">
    <property type="component" value="Unassembled WGS sequence"/>
</dbReference>
<dbReference type="InParanoid" id="A0A194X9E1"/>
<dbReference type="InterPro" id="IPR034686">
    <property type="entry name" value="Terpene_cyclase-like_2"/>
</dbReference>
<dbReference type="SFLD" id="SFLDS00005">
    <property type="entry name" value="Isoprenoid_Synthase_Type_I"/>
    <property type="match status" value="1"/>
</dbReference>
<keyword evidence="6" id="KW-1185">Reference proteome</keyword>
<keyword evidence="4" id="KW-0456">Lyase</keyword>
<dbReference type="GeneID" id="28829571"/>
<keyword evidence="3 4" id="KW-0460">Magnesium</keyword>
<dbReference type="OrthoDB" id="2861623at2759"/>
<keyword evidence="4" id="KW-0479">Metal-binding</keyword>
<dbReference type="GO" id="GO:0046872">
    <property type="term" value="F:metal ion binding"/>
    <property type="evidence" value="ECO:0007669"/>
    <property type="project" value="UniProtKB-KW"/>
</dbReference>
<reference evidence="5 6" key="1">
    <citation type="submission" date="2015-10" db="EMBL/GenBank/DDBJ databases">
        <title>Full genome of DAOMC 229536 Phialocephala scopiformis, a fungal endophyte of spruce producing the potent anti-insectan compound rugulosin.</title>
        <authorList>
            <consortium name="DOE Joint Genome Institute"/>
            <person name="Walker A.K."/>
            <person name="Frasz S.L."/>
            <person name="Seifert K.A."/>
            <person name="Miller J.D."/>
            <person name="Mondo S.J."/>
            <person name="Labutti K."/>
            <person name="Lipzen A."/>
            <person name="Dockter R."/>
            <person name="Kennedy M."/>
            <person name="Grigoriev I.V."/>
            <person name="Spatafora J.W."/>
        </authorList>
    </citation>
    <scope>NUCLEOTIDE SEQUENCE [LARGE SCALE GENOMIC DNA]</scope>
    <source>
        <strain evidence="5 6">CBS 120377</strain>
    </source>
</reference>
<dbReference type="Gene3D" id="1.10.600.10">
    <property type="entry name" value="Farnesyl Diphosphate Synthase"/>
    <property type="match status" value="1"/>
</dbReference>
<evidence type="ECO:0000256" key="2">
    <source>
        <dbReference type="ARBA" id="ARBA00006333"/>
    </source>
</evidence>
<evidence type="ECO:0000256" key="3">
    <source>
        <dbReference type="ARBA" id="ARBA00022842"/>
    </source>
</evidence>
<comment type="similarity">
    <text evidence="2 4">Belongs to the terpene synthase family.</text>
</comment>
<dbReference type="SUPFAM" id="SSF48576">
    <property type="entry name" value="Terpenoid synthases"/>
    <property type="match status" value="2"/>
</dbReference>
<organism evidence="5 6">
    <name type="scientific">Mollisia scopiformis</name>
    <name type="common">Conifer needle endophyte fungus</name>
    <name type="synonym">Phialocephala scopiformis</name>
    <dbReference type="NCBI Taxonomy" id="149040"/>
    <lineage>
        <taxon>Eukaryota</taxon>
        <taxon>Fungi</taxon>
        <taxon>Dikarya</taxon>
        <taxon>Ascomycota</taxon>
        <taxon>Pezizomycotina</taxon>
        <taxon>Leotiomycetes</taxon>
        <taxon>Helotiales</taxon>
        <taxon>Mollisiaceae</taxon>
        <taxon>Mollisia</taxon>
    </lineage>
</organism>
<evidence type="ECO:0000313" key="6">
    <source>
        <dbReference type="Proteomes" id="UP000070700"/>
    </source>
</evidence>
<proteinExistence type="inferred from homology"/>
<gene>
    <name evidence="5" type="ORF">LY89DRAFT_733795</name>
</gene>